<comment type="caution">
    <text evidence="2">The sequence shown here is derived from an EMBL/GenBank/DDBJ whole genome shotgun (WGS) entry which is preliminary data.</text>
</comment>
<dbReference type="EMBL" id="CAXLJM020000057">
    <property type="protein sequence ID" value="CAL8119003.1"/>
    <property type="molecule type" value="Genomic_DNA"/>
</dbReference>
<accession>A0ABP1R834</accession>
<keyword evidence="1" id="KW-0472">Membrane</keyword>
<protein>
    <recommendedName>
        <fullName evidence="4">Odorant receptor</fullName>
    </recommendedName>
</protein>
<evidence type="ECO:0000256" key="1">
    <source>
        <dbReference type="SAM" id="Phobius"/>
    </source>
</evidence>
<proteinExistence type="predicted"/>
<feature type="transmembrane region" description="Helical" evidence="1">
    <location>
        <begin position="292"/>
        <end position="316"/>
    </location>
</feature>
<feature type="transmembrane region" description="Helical" evidence="1">
    <location>
        <begin position="264"/>
        <end position="286"/>
    </location>
</feature>
<keyword evidence="1" id="KW-0812">Transmembrane</keyword>
<organism evidence="2 3">
    <name type="scientific">Orchesella dallaii</name>
    <dbReference type="NCBI Taxonomy" id="48710"/>
    <lineage>
        <taxon>Eukaryota</taxon>
        <taxon>Metazoa</taxon>
        <taxon>Ecdysozoa</taxon>
        <taxon>Arthropoda</taxon>
        <taxon>Hexapoda</taxon>
        <taxon>Collembola</taxon>
        <taxon>Entomobryomorpha</taxon>
        <taxon>Entomobryoidea</taxon>
        <taxon>Orchesellidae</taxon>
        <taxon>Orchesellinae</taxon>
        <taxon>Orchesella</taxon>
    </lineage>
</organism>
<keyword evidence="3" id="KW-1185">Reference proteome</keyword>
<feature type="transmembrane region" description="Helical" evidence="1">
    <location>
        <begin position="136"/>
        <end position="156"/>
    </location>
</feature>
<evidence type="ECO:0000313" key="3">
    <source>
        <dbReference type="Proteomes" id="UP001642540"/>
    </source>
</evidence>
<reference evidence="2 3" key="1">
    <citation type="submission" date="2024-08" db="EMBL/GenBank/DDBJ databases">
        <authorList>
            <person name="Cucini C."/>
            <person name="Frati F."/>
        </authorList>
    </citation>
    <scope>NUCLEOTIDE SEQUENCE [LARGE SCALE GENOMIC DNA]</scope>
</reference>
<feature type="transmembrane region" description="Helical" evidence="1">
    <location>
        <begin position="42"/>
        <end position="64"/>
    </location>
</feature>
<gene>
    <name evidence="2" type="ORF">ODALV1_LOCUS18352</name>
</gene>
<name>A0ABP1R834_9HEXA</name>
<feature type="transmembrane region" description="Helical" evidence="1">
    <location>
        <begin position="356"/>
        <end position="380"/>
    </location>
</feature>
<sequence length="393" mass="45315">MLSDEILRTFVFIVRASSYCNGSPFTWCSKRRQLKLTKRSWYHLYFGMFFLHCYFFYLLTVFAVEFSSGKPKLITLPLAFGTFMMTICTLLVMYNMAFHAETILFYWNSFDIFCRTMQERYIRKGMVIPKTGLEPYLPILVFGTVFFPIGYILFFLENPSHKIFITSPLMGYLDKKYVFISTLLMAPACFSIFFGVTTGLALNLLVFGIPLFVANALSKEMIPRKHPGKPYFTSHTLRKPYNLVPIYRAITIYKILINQIISPIILPIQNVLSYCIIICNFCLINFSRRLDIKSLLIVAGMSVSCLSAWVVALWFSGMALKISNSRISCLAKYNWPNDNEPQKKYAKKAVKSFRPVFIKAGGFYIVRIVMTLKFINFAIWGTMKALLAYNNSA</sequence>
<keyword evidence="1" id="KW-1133">Transmembrane helix</keyword>
<evidence type="ECO:0008006" key="4">
    <source>
        <dbReference type="Google" id="ProtNLM"/>
    </source>
</evidence>
<feature type="transmembrane region" description="Helical" evidence="1">
    <location>
        <begin position="200"/>
        <end position="217"/>
    </location>
</feature>
<evidence type="ECO:0000313" key="2">
    <source>
        <dbReference type="EMBL" id="CAL8119003.1"/>
    </source>
</evidence>
<feature type="transmembrane region" description="Helical" evidence="1">
    <location>
        <begin position="76"/>
        <end position="97"/>
    </location>
</feature>
<dbReference type="Proteomes" id="UP001642540">
    <property type="component" value="Unassembled WGS sequence"/>
</dbReference>